<keyword evidence="2" id="KW-0732">Signal</keyword>
<dbReference type="EMBL" id="CP024899">
    <property type="protein sequence ID" value="ATX67070.1"/>
    <property type="molecule type" value="Genomic_DNA"/>
</dbReference>
<evidence type="ECO:0000256" key="1">
    <source>
        <dbReference type="ARBA" id="ARBA00009766"/>
    </source>
</evidence>
<dbReference type="GO" id="GO:0007155">
    <property type="term" value="P:cell adhesion"/>
    <property type="evidence" value="ECO:0007669"/>
    <property type="project" value="InterPro"/>
</dbReference>
<dbReference type="Proteomes" id="UP000228948">
    <property type="component" value="Chromosome"/>
</dbReference>
<evidence type="ECO:0008006" key="5">
    <source>
        <dbReference type="Google" id="ProtNLM"/>
    </source>
</evidence>
<name>A0A2K8KKW2_9RHOB</name>
<proteinExistence type="inferred from homology"/>
<dbReference type="STRING" id="441209.GCA_001870665_02905"/>
<comment type="similarity">
    <text evidence="1">Belongs to the CsgA/CsgB family.</text>
</comment>
<dbReference type="KEGG" id="rbg:BG454_15615"/>
<protein>
    <recommendedName>
        <fullName evidence="5">Curlin</fullName>
    </recommendedName>
</protein>
<dbReference type="GO" id="GO:0009289">
    <property type="term" value="C:pilus"/>
    <property type="evidence" value="ECO:0007669"/>
    <property type="project" value="InterPro"/>
</dbReference>
<accession>A0A2K8KKW2</accession>
<gene>
    <name evidence="3" type="ORF">BG454_15615</name>
</gene>
<evidence type="ECO:0000313" key="4">
    <source>
        <dbReference type="Proteomes" id="UP000228948"/>
    </source>
</evidence>
<organism evidence="3 4">
    <name type="scientific">Roseinatronobacter bogoriensis subsp. barguzinensis</name>
    <dbReference type="NCBI Taxonomy" id="441209"/>
    <lineage>
        <taxon>Bacteria</taxon>
        <taxon>Pseudomonadati</taxon>
        <taxon>Pseudomonadota</taxon>
        <taxon>Alphaproteobacteria</taxon>
        <taxon>Rhodobacterales</taxon>
        <taxon>Paracoccaceae</taxon>
        <taxon>Roseinatronobacter</taxon>
    </lineage>
</organism>
<dbReference type="Pfam" id="PF07012">
    <property type="entry name" value="Curlin_rpt"/>
    <property type="match status" value="1"/>
</dbReference>
<sequence>MICSRLTREERKFRMSDNALKRLAPALALALIAVTSANGVQARSPSLAQYACMARDLPAIRASNLPVAQICALHAASGQVRAGRNNSAQVRQDGDNNRAEIHQRGSGHSANLVQEGGNNSQMIFQFGRDTQANVHQTGGQSGVLIQFGW</sequence>
<evidence type="ECO:0000256" key="2">
    <source>
        <dbReference type="ARBA" id="ARBA00022729"/>
    </source>
</evidence>
<reference evidence="3 4" key="1">
    <citation type="submission" date="2017-11" db="EMBL/GenBank/DDBJ databases">
        <title>Revised Sequence and Annotation of the Rhodobaca barguzinensis strain alga05 Genome.</title>
        <authorList>
            <person name="Kopejtka K."/>
            <person name="Tomasch J.M."/>
            <person name="Bunk B."/>
            <person name="Koblizek M."/>
        </authorList>
    </citation>
    <scope>NUCLEOTIDE SEQUENCE [LARGE SCALE GENOMIC DNA]</scope>
    <source>
        <strain evidence="4">alga05</strain>
    </source>
</reference>
<keyword evidence="4" id="KW-1185">Reference proteome</keyword>
<dbReference type="AlphaFoldDB" id="A0A2K8KKW2"/>
<evidence type="ECO:0000313" key="3">
    <source>
        <dbReference type="EMBL" id="ATX67070.1"/>
    </source>
</evidence>
<dbReference type="InterPro" id="IPR009742">
    <property type="entry name" value="Curlin_rpt"/>
</dbReference>